<keyword evidence="2" id="KW-0732">Signal</keyword>
<reference evidence="3 4" key="1">
    <citation type="submission" date="2019-09" db="EMBL/GenBank/DDBJ databases">
        <authorList>
            <person name="Brejova B."/>
        </authorList>
    </citation>
    <scope>NUCLEOTIDE SEQUENCE [LARGE SCALE GENOMIC DNA]</scope>
</reference>
<evidence type="ECO:0008006" key="5">
    <source>
        <dbReference type="Google" id="ProtNLM"/>
    </source>
</evidence>
<proteinExistence type="predicted"/>
<dbReference type="AlphaFoldDB" id="A0A5E8BXL8"/>
<feature type="compositionally biased region" description="Low complexity" evidence="1">
    <location>
        <begin position="203"/>
        <end position="220"/>
    </location>
</feature>
<feature type="compositionally biased region" description="Low complexity" evidence="1">
    <location>
        <begin position="129"/>
        <end position="165"/>
    </location>
</feature>
<keyword evidence="4" id="KW-1185">Reference proteome</keyword>
<dbReference type="EMBL" id="CABVLU010000003">
    <property type="protein sequence ID" value="VVT55369.1"/>
    <property type="molecule type" value="Genomic_DNA"/>
</dbReference>
<feature type="chain" id="PRO_5022859052" description="Hyphally-regulated cell wall protein N-terminal domain-containing protein" evidence="2">
    <location>
        <begin position="18"/>
        <end position="359"/>
    </location>
</feature>
<sequence length="359" mass="36388">MKFSTISFSLLTASTLASPLPNPLLKSLSNKKKYFIGIKDCLLLGNCPSKTPASKDTVVVTTNNIYTQTVLQTVLQTDVVTVVQTDLATDLQTQIVTAIQTIVETEVEIATEVVEIATATEVLIETKSSTTLVSTTKPSTESTSSSTSTFIPPTITTSQPTRTITVYLPASEAPGGNGGNGGNGGSGGSGGSGGAGGAGGSAGSSNNQNTNNNTSNSSSNNQINIYVIPGGYLSPSTGGLVSGSTPFKGTVVDGVLYGNTGSGGSGGSGTLGSVIIDRDGKLQVININNVGNGENKISGGSTTTPHWEIKNGEIIPNGQSVIACPDGRGRTVLYCTSECPSGDKAQSVTLVADESTAFF</sequence>
<evidence type="ECO:0000313" key="4">
    <source>
        <dbReference type="Proteomes" id="UP000398389"/>
    </source>
</evidence>
<accession>A0A5E8BXL8</accession>
<dbReference type="Proteomes" id="UP000398389">
    <property type="component" value="Unassembled WGS sequence"/>
</dbReference>
<feature type="compositionally biased region" description="Gly residues" evidence="1">
    <location>
        <begin position="175"/>
        <end position="202"/>
    </location>
</feature>
<gene>
    <name evidence="3" type="ORF">SAPINGB_P004562</name>
</gene>
<dbReference type="RefSeq" id="XP_031855168.1">
    <property type="nucleotide sequence ID" value="XM_031999277.1"/>
</dbReference>
<protein>
    <recommendedName>
        <fullName evidence="5">Hyphally-regulated cell wall protein N-terminal domain-containing protein</fullName>
    </recommendedName>
</protein>
<evidence type="ECO:0000313" key="3">
    <source>
        <dbReference type="EMBL" id="VVT55369.1"/>
    </source>
</evidence>
<feature type="region of interest" description="Disordered" evidence="1">
    <location>
        <begin position="129"/>
        <end position="220"/>
    </location>
</feature>
<organism evidence="3 4">
    <name type="scientific">Magnusiomyces paraingens</name>
    <dbReference type="NCBI Taxonomy" id="2606893"/>
    <lineage>
        <taxon>Eukaryota</taxon>
        <taxon>Fungi</taxon>
        <taxon>Dikarya</taxon>
        <taxon>Ascomycota</taxon>
        <taxon>Saccharomycotina</taxon>
        <taxon>Dipodascomycetes</taxon>
        <taxon>Dipodascales</taxon>
        <taxon>Dipodascaceae</taxon>
        <taxon>Magnusiomyces</taxon>
    </lineage>
</organism>
<evidence type="ECO:0000256" key="1">
    <source>
        <dbReference type="SAM" id="MobiDB-lite"/>
    </source>
</evidence>
<evidence type="ECO:0000256" key="2">
    <source>
        <dbReference type="SAM" id="SignalP"/>
    </source>
</evidence>
<feature type="signal peptide" evidence="2">
    <location>
        <begin position="1"/>
        <end position="17"/>
    </location>
</feature>
<name>A0A5E8BXL8_9ASCO</name>
<dbReference type="GeneID" id="43583377"/>